<proteinExistence type="predicted"/>
<reference evidence="2" key="1">
    <citation type="journal article" date="2019" name="Int. J. Syst. Evol. Microbiol.">
        <title>The Global Catalogue of Microorganisms (GCM) 10K type strain sequencing project: providing services to taxonomists for standard genome sequencing and annotation.</title>
        <authorList>
            <consortium name="The Broad Institute Genomics Platform"/>
            <consortium name="The Broad Institute Genome Sequencing Center for Infectious Disease"/>
            <person name="Wu L."/>
            <person name="Ma J."/>
        </authorList>
    </citation>
    <scope>NUCLEOTIDE SEQUENCE [LARGE SCALE GENOMIC DNA]</scope>
    <source>
        <strain evidence="2">CGMCC 1.13574</strain>
    </source>
</reference>
<gene>
    <name evidence="1" type="ORF">ACFSOY_03855</name>
</gene>
<keyword evidence="2" id="KW-1185">Reference proteome</keyword>
<accession>A0ABW4ZUN6</accession>
<dbReference type="InterPro" id="IPR049197">
    <property type="entry name" value="DUF6864"/>
</dbReference>
<dbReference type="Proteomes" id="UP001597343">
    <property type="component" value="Unassembled WGS sequence"/>
</dbReference>
<organism evidence="1 2">
    <name type="scientific">Tumebacillus lipolyticus</name>
    <dbReference type="NCBI Taxonomy" id="1280370"/>
    <lineage>
        <taxon>Bacteria</taxon>
        <taxon>Bacillati</taxon>
        <taxon>Bacillota</taxon>
        <taxon>Bacilli</taxon>
        <taxon>Bacillales</taxon>
        <taxon>Alicyclobacillaceae</taxon>
        <taxon>Tumebacillus</taxon>
    </lineage>
</organism>
<dbReference type="EMBL" id="JBHUIO010000002">
    <property type="protein sequence ID" value="MFD2169153.1"/>
    <property type="molecule type" value="Genomic_DNA"/>
</dbReference>
<sequence length="119" mass="13803">MLLTVDGLEVLESGSMHVLHGETAVFAFDDGAGELTVRLRFQDKRNAETAVEYEELDEQDVRLTFFNFDDPNGQGNKKKLLEVGEYRGRDLYLRYFVVGSRDSEHMFLHYTWFLSERSS</sequence>
<evidence type="ECO:0000313" key="1">
    <source>
        <dbReference type="EMBL" id="MFD2169153.1"/>
    </source>
</evidence>
<protein>
    <submittedName>
        <fullName evidence="1">DUF6864 domain-containing function</fullName>
    </submittedName>
</protein>
<comment type="caution">
    <text evidence="1">The sequence shown here is derived from an EMBL/GenBank/DDBJ whole genome shotgun (WGS) entry which is preliminary data.</text>
</comment>
<dbReference type="RefSeq" id="WP_386044202.1">
    <property type="nucleotide sequence ID" value="NZ_JBHUIO010000002.1"/>
</dbReference>
<dbReference type="Pfam" id="PF21732">
    <property type="entry name" value="DUF6864"/>
    <property type="match status" value="1"/>
</dbReference>
<name>A0ABW4ZUN6_9BACL</name>
<evidence type="ECO:0000313" key="2">
    <source>
        <dbReference type="Proteomes" id="UP001597343"/>
    </source>
</evidence>